<sequence>MCHKPGEGNAHYMMCKKIAQLTKVIYELNTQNEDNEMRVGDMRSRHEFDMRELREDTERRVEEMRKAFRAAEEERLVAVEAMQREYQEKVVAAKDAAEAAQAYRAEMEEVLAKRCAVKDDEVAGLVREYNDRYKTMLAEQLGAREELEARVAELTARLEAAQKEIMQSSGQLENAARDHARELEKLNEKHCEVSAKMEAELGHLREKCRVAEARVQQLELECATLDARLGNEGNALSDCRQAAEGLQRETEELRSQLAESMERCMNLESSLKENAMEVSRIRSTLEDTENRRSLLETERSTLKHDLQIAIERIKELEERLGGSEARLRESELRLSDAEQTKQVEADRHVQFVEALQEQCAELQRRIRELDCRHQDELAQMRAEHEVAIRDIESMSKRSNESLHDQLQRLKEDMMKKHEVDMLHARDAHREEIAKLNEAHERVISSLREELHKTGVSDEKLRAAERHLKERVAELEEALRVSAHELQESHAALKDSTSKREEEALRYAKRIQELEACAEQHRQAVMEEAAAKVAAVEARLGELRRQQESNHATSVQEWLDKVEVQKKLHAYQIKLLMFNDEQHLQYSTHKQMLVLDQLRMLCHESVCRLEMSIRQEIHAERDASQRTLDNLNGFLRQREDDVRQLEAKLERVQSSLRDQCAKLTEELNIQRSITEKRTVECEGMRASYNVALEEQKKMREECALLQQAVGTYEKRIVELQDALSSLNRAMEQETASIKQKHKDEKEELLRCEKENAKNMMEELRATLTMERDSVQQRADEVIAMLRQRLNSTKEDLRAAQIRVDSLTDDVRRRTEDIAREQKNLSEAKARFARDLEALEEEHEEKARLMQRENDAIVNELATKHKMFVDDLLQQQHDERVANTNIVKELQNALDDLRHRYDYRESRSEDVEMINRLMKEMRQKEQELKKVYSDLKFYKLELVNREENYNKVFGRRPLVASNEAVSKVPPR</sequence>
<dbReference type="SUPFAM" id="SSF57997">
    <property type="entry name" value="Tropomyosin"/>
    <property type="match status" value="1"/>
</dbReference>
<dbReference type="AlphaFoldDB" id="G0U2U0"/>
<dbReference type="PANTHER" id="PTHR18870">
    <property type="entry name" value="PROTEIN TAG-278-RELATED"/>
    <property type="match status" value="1"/>
</dbReference>
<gene>
    <name evidence="3" type="ORF">TVY486_0904150</name>
</gene>
<proteinExistence type="predicted"/>
<name>G0U2U0_TRYVY</name>
<feature type="coiled-coil region" evidence="2">
    <location>
        <begin position="708"/>
        <end position="858"/>
    </location>
</feature>
<dbReference type="PANTHER" id="PTHR18870:SF9">
    <property type="entry name" value="PROTEIN TAG-278-RELATED"/>
    <property type="match status" value="1"/>
</dbReference>
<protein>
    <recommendedName>
        <fullName evidence="4">Protein FAM184A/B N-terminal domain-containing protein</fullName>
    </recommendedName>
</protein>
<dbReference type="EMBL" id="HE573025">
    <property type="protein sequence ID" value="CCC50594.1"/>
    <property type="molecule type" value="Genomic_DNA"/>
</dbReference>
<dbReference type="Gene3D" id="1.10.287.1490">
    <property type="match status" value="1"/>
</dbReference>
<evidence type="ECO:0008006" key="4">
    <source>
        <dbReference type="Google" id="ProtNLM"/>
    </source>
</evidence>
<dbReference type="VEuPathDB" id="TriTrypDB:TvY486_0904150"/>
<evidence type="ECO:0000256" key="1">
    <source>
        <dbReference type="ARBA" id="ARBA00023054"/>
    </source>
</evidence>
<accession>G0U2U0</accession>
<organism evidence="3">
    <name type="scientific">Trypanosoma vivax (strain Y486)</name>
    <dbReference type="NCBI Taxonomy" id="1055687"/>
    <lineage>
        <taxon>Eukaryota</taxon>
        <taxon>Discoba</taxon>
        <taxon>Euglenozoa</taxon>
        <taxon>Kinetoplastea</taxon>
        <taxon>Metakinetoplastina</taxon>
        <taxon>Trypanosomatida</taxon>
        <taxon>Trypanosomatidae</taxon>
        <taxon>Trypanosoma</taxon>
        <taxon>Duttonella</taxon>
    </lineage>
</organism>
<feature type="coiled-coil region" evidence="2">
    <location>
        <begin position="885"/>
        <end position="939"/>
    </location>
</feature>
<evidence type="ECO:0000256" key="2">
    <source>
        <dbReference type="SAM" id="Coils"/>
    </source>
</evidence>
<keyword evidence="1 2" id="KW-0175">Coiled coil</keyword>
<feature type="coiled-coil region" evidence="2">
    <location>
        <begin position="54"/>
        <end position="480"/>
    </location>
</feature>
<reference evidence="3" key="1">
    <citation type="journal article" date="2012" name="Proc. Natl. Acad. Sci. U.S.A.">
        <title>Antigenic diversity is generated by distinct evolutionary mechanisms in African trypanosome species.</title>
        <authorList>
            <person name="Jackson A.P."/>
            <person name="Berry A."/>
            <person name="Aslett M."/>
            <person name="Allison H.C."/>
            <person name="Burton P."/>
            <person name="Vavrova-Anderson J."/>
            <person name="Brown R."/>
            <person name="Browne H."/>
            <person name="Corton N."/>
            <person name="Hauser H."/>
            <person name="Gamble J."/>
            <person name="Gilderthorp R."/>
            <person name="Marcello L."/>
            <person name="McQuillan J."/>
            <person name="Otto T.D."/>
            <person name="Quail M.A."/>
            <person name="Sanders M.J."/>
            <person name="van Tonder A."/>
            <person name="Ginger M.L."/>
            <person name="Field M.C."/>
            <person name="Barry J.D."/>
            <person name="Hertz-Fowler C."/>
            <person name="Berriman M."/>
        </authorList>
    </citation>
    <scope>NUCLEOTIDE SEQUENCE</scope>
    <source>
        <strain evidence="3">Y486</strain>
    </source>
</reference>
<evidence type="ECO:0000313" key="3">
    <source>
        <dbReference type="EMBL" id="CCC50594.1"/>
    </source>
</evidence>
<feature type="coiled-coil region" evidence="2">
    <location>
        <begin position="627"/>
        <end position="665"/>
    </location>
</feature>